<feature type="region of interest" description="Disordered" evidence="6">
    <location>
        <begin position="561"/>
        <end position="581"/>
    </location>
</feature>
<evidence type="ECO:0000256" key="3">
    <source>
        <dbReference type="ARBA" id="ARBA00018915"/>
    </source>
</evidence>
<dbReference type="STRING" id="133385.A0A2T9YV42"/>
<evidence type="ECO:0000259" key="7">
    <source>
        <dbReference type="PROSITE" id="PS51203"/>
    </source>
</evidence>
<accession>A0A2T9YV42</accession>
<dbReference type="PANTHER" id="PTHR21664:SF1">
    <property type="entry name" value="NUDC DOMAIN-CONTAINING PROTEIN 1"/>
    <property type="match status" value="1"/>
</dbReference>
<evidence type="ECO:0000256" key="1">
    <source>
        <dbReference type="ARBA" id="ARBA00004123"/>
    </source>
</evidence>
<dbReference type="SUPFAM" id="SSF49764">
    <property type="entry name" value="HSP20-like chaperones"/>
    <property type="match status" value="1"/>
</dbReference>
<protein>
    <recommendedName>
        <fullName evidence="3">NudC domain-containing protein 1</fullName>
    </recommendedName>
</protein>
<evidence type="ECO:0000256" key="2">
    <source>
        <dbReference type="ARBA" id="ARBA00004496"/>
    </source>
</evidence>
<evidence type="ECO:0000313" key="8">
    <source>
        <dbReference type="EMBL" id="PVU96217.1"/>
    </source>
</evidence>
<keyword evidence="5" id="KW-0539">Nucleus</keyword>
<gene>
    <name evidence="8" type="ORF">BB561_001311</name>
</gene>
<keyword evidence="4" id="KW-0963">Cytoplasm</keyword>
<reference evidence="8 9" key="1">
    <citation type="journal article" date="2018" name="MBio">
        <title>Comparative Genomics Reveals the Core Gene Toolbox for the Fungus-Insect Symbiosis.</title>
        <authorList>
            <person name="Wang Y."/>
            <person name="Stata M."/>
            <person name="Wang W."/>
            <person name="Stajich J.E."/>
            <person name="White M.M."/>
            <person name="Moncalvo J.M."/>
        </authorList>
    </citation>
    <scope>NUCLEOTIDE SEQUENCE [LARGE SCALE GENOMIC DNA]</scope>
    <source>
        <strain evidence="8 9">SWE-8-4</strain>
    </source>
</reference>
<keyword evidence="9" id="KW-1185">Reference proteome</keyword>
<feature type="domain" description="CS" evidence="7">
    <location>
        <begin position="257"/>
        <end position="402"/>
    </location>
</feature>
<comment type="subcellular location">
    <subcellularLocation>
        <location evidence="2">Cytoplasm</location>
    </subcellularLocation>
    <subcellularLocation>
        <location evidence="1">Nucleus</location>
    </subcellularLocation>
</comment>
<dbReference type="EMBL" id="MBFR01000038">
    <property type="protein sequence ID" value="PVU96217.1"/>
    <property type="molecule type" value="Genomic_DNA"/>
</dbReference>
<proteinExistence type="predicted"/>
<dbReference type="Gene3D" id="2.60.40.790">
    <property type="match status" value="1"/>
</dbReference>
<dbReference type="Proteomes" id="UP000245383">
    <property type="component" value="Unassembled WGS sequence"/>
</dbReference>
<feature type="compositionally biased region" description="Basic and acidic residues" evidence="6">
    <location>
        <begin position="305"/>
        <end position="321"/>
    </location>
</feature>
<dbReference type="Pfam" id="PF04969">
    <property type="entry name" value="CS"/>
    <property type="match status" value="1"/>
</dbReference>
<dbReference type="InterPro" id="IPR037895">
    <property type="entry name" value="NUDCD1"/>
</dbReference>
<evidence type="ECO:0000256" key="5">
    <source>
        <dbReference type="ARBA" id="ARBA00023242"/>
    </source>
</evidence>
<name>A0A2T9YV42_9FUNG</name>
<comment type="caution">
    <text evidence="8">The sequence shown here is derived from an EMBL/GenBank/DDBJ whole genome shotgun (WGS) entry which is preliminary data.</text>
</comment>
<evidence type="ECO:0000256" key="6">
    <source>
        <dbReference type="SAM" id="MobiDB-lite"/>
    </source>
</evidence>
<evidence type="ECO:0000313" key="9">
    <source>
        <dbReference type="Proteomes" id="UP000245383"/>
    </source>
</evidence>
<dbReference type="OrthoDB" id="5599332at2759"/>
<feature type="region of interest" description="Disordered" evidence="6">
    <location>
        <begin position="305"/>
        <end position="328"/>
    </location>
</feature>
<sequence>MYFFSSIFCLDAYNILVFDGYKALFIATICKKTNVDQAQTPQEDIGCIWQIRFSVKLETLFDLEKYHMPILMNCKMIDKTIHLLFSVERTKFDSSAGLALDTHQSNNSSYFLPENNLNDTTSTKKHNLKKELGRIKVIAAKFSIDGCQLSQNLDDNKLPSICTPNKLHEFRLKVIPDYVEYTYNSFDYIIASKDYPILTFSSSNIFQDGNELNKLASICGHLPNNTSNDTNNGENCLPFDINNPDSNISNQHKNLLKDIRNYSWKQTQDEIVMYIDLPFYVESDIVNIEFTNSTLAISLSILPKSPEKSLSDSNENDHRDDMEIEQQDSATSIESKFCRLGSNKLLSGDTLQTFDLIDPSKSSWSIANKKLLTINLKKQLNGEPSTNPTSDRQVYLRWPYVFAVDDGVSESRSDKDLAKISEKLDSFTSNLNEPIKGTQIFQPQLFSELEDENDFSSGSGVESKLVAVSCIDGISGSVTHDFLPTGGISMDFICSSFGNILELKNEMIINNLVENDKQITVNPPSIVIKYGVDGIVFNIKAAVSAKSNLDIDNKKRINSTYSKESTSQSTGNFQHENGNFNNSINQDTEMDIDEQTKEPKAIMCKATVRNSMEAGIKADRLKVYHSATFNALSFVLGSKKQKKFVYIDHKNRYAIVAENSKRVYIYWAAVDNKSYKSAQTIIELPQTTQSWRVSDKSPRIDEKHSSGHDNSILGILPMDGGRQIAILSKYSIFLYNLI</sequence>
<dbReference type="GO" id="GO:0005737">
    <property type="term" value="C:cytoplasm"/>
    <property type="evidence" value="ECO:0007669"/>
    <property type="project" value="UniProtKB-SubCell"/>
</dbReference>
<organism evidence="8 9">
    <name type="scientific">Smittium simulii</name>
    <dbReference type="NCBI Taxonomy" id="133385"/>
    <lineage>
        <taxon>Eukaryota</taxon>
        <taxon>Fungi</taxon>
        <taxon>Fungi incertae sedis</taxon>
        <taxon>Zoopagomycota</taxon>
        <taxon>Kickxellomycotina</taxon>
        <taxon>Harpellomycetes</taxon>
        <taxon>Harpellales</taxon>
        <taxon>Legeriomycetaceae</taxon>
        <taxon>Smittium</taxon>
    </lineage>
</organism>
<dbReference type="InterPro" id="IPR007052">
    <property type="entry name" value="CS_dom"/>
</dbReference>
<dbReference type="InterPro" id="IPR008978">
    <property type="entry name" value="HSP20-like_chaperone"/>
</dbReference>
<dbReference type="GO" id="GO:0005634">
    <property type="term" value="C:nucleus"/>
    <property type="evidence" value="ECO:0007669"/>
    <property type="project" value="UniProtKB-SubCell"/>
</dbReference>
<dbReference type="PROSITE" id="PS51203">
    <property type="entry name" value="CS"/>
    <property type="match status" value="1"/>
</dbReference>
<evidence type="ECO:0000256" key="4">
    <source>
        <dbReference type="ARBA" id="ARBA00022490"/>
    </source>
</evidence>
<dbReference type="PANTHER" id="PTHR21664">
    <property type="entry name" value="CHRONIC MYELOGENOUS LEUKEMIA TUMOR ANTIGEN 66"/>
    <property type="match status" value="1"/>
</dbReference>
<dbReference type="AlphaFoldDB" id="A0A2T9YV42"/>